<protein>
    <recommendedName>
        <fullName evidence="4">DUF4878 domain-containing protein</fullName>
    </recommendedName>
</protein>
<evidence type="ECO:0000256" key="1">
    <source>
        <dbReference type="SAM" id="Phobius"/>
    </source>
</evidence>
<accession>A0A1C4VIR5</accession>
<dbReference type="Proteomes" id="UP000198242">
    <property type="component" value="Chromosome I"/>
</dbReference>
<feature type="transmembrane region" description="Helical" evidence="1">
    <location>
        <begin position="20"/>
        <end position="46"/>
    </location>
</feature>
<dbReference type="EMBL" id="LT607411">
    <property type="protein sequence ID" value="SCE83907.1"/>
    <property type="molecule type" value="Genomic_DNA"/>
</dbReference>
<dbReference type="AlphaFoldDB" id="A0A1C4VIR5"/>
<name>A0A1C4VIR5_MICVI</name>
<keyword evidence="1" id="KW-0472">Membrane</keyword>
<organism evidence="2 3">
    <name type="scientific">Micromonospora viridifaciens</name>
    <dbReference type="NCBI Taxonomy" id="1881"/>
    <lineage>
        <taxon>Bacteria</taxon>
        <taxon>Bacillati</taxon>
        <taxon>Actinomycetota</taxon>
        <taxon>Actinomycetes</taxon>
        <taxon>Micromonosporales</taxon>
        <taxon>Micromonosporaceae</taxon>
        <taxon>Micromonospora</taxon>
    </lineage>
</organism>
<dbReference type="OrthoDB" id="3218507at2"/>
<proteinExistence type="predicted"/>
<sequence length="149" mass="15963">MTYQPAMLPPPRKSNTARTVLIVVGAVLALCCVGGTIAGFFLYNAVKEATGPARSTVDTFAGALVARDYPTAYGQLCGPVRNRVSQDDFVRQQSAQPALTGYEIVGLNVMNNNGRVRGSASVRFTPQSGTTVTQAYTLVKEDGDWRICE</sequence>
<dbReference type="RefSeq" id="WP_089005584.1">
    <property type="nucleotide sequence ID" value="NZ_LT607411.1"/>
</dbReference>
<evidence type="ECO:0000313" key="2">
    <source>
        <dbReference type="EMBL" id="SCE83907.1"/>
    </source>
</evidence>
<evidence type="ECO:0000313" key="3">
    <source>
        <dbReference type="Proteomes" id="UP000198242"/>
    </source>
</evidence>
<keyword evidence="1" id="KW-0812">Transmembrane</keyword>
<keyword evidence="1" id="KW-1133">Transmembrane helix</keyword>
<gene>
    <name evidence="2" type="ORF">GA0074695_1513</name>
</gene>
<evidence type="ECO:0008006" key="4">
    <source>
        <dbReference type="Google" id="ProtNLM"/>
    </source>
</evidence>
<reference evidence="3" key="1">
    <citation type="submission" date="2016-06" db="EMBL/GenBank/DDBJ databases">
        <authorList>
            <person name="Varghese N."/>
            <person name="Submissions Spin"/>
        </authorList>
    </citation>
    <scope>NUCLEOTIDE SEQUENCE [LARGE SCALE GENOMIC DNA]</scope>
    <source>
        <strain evidence="3">DSM 43909</strain>
    </source>
</reference>
<keyword evidence="3" id="KW-1185">Reference proteome</keyword>